<protein>
    <submittedName>
        <fullName evidence="7">Angiotensin-converting enzyme</fullName>
    </submittedName>
</protein>
<comment type="similarity">
    <text evidence="1 6">Belongs to the peptidase M2 family.</text>
</comment>
<dbReference type="AlphaFoldDB" id="A0A8X6IEJ1"/>
<gene>
    <name evidence="7" type="primary">ACE</name>
    <name evidence="7" type="ORF">TNIN_412871</name>
</gene>
<evidence type="ECO:0000256" key="6">
    <source>
        <dbReference type="PROSITE-ProRule" id="PRU01355"/>
    </source>
</evidence>
<name>A0A8X6IEJ1_9ARAC</name>
<evidence type="ECO:0000256" key="3">
    <source>
        <dbReference type="ARBA" id="ARBA00023157"/>
    </source>
</evidence>
<evidence type="ECO:0000256" key="2">
    <source>
        <dbReference type="ARBA" id="ARBA00022729"/>
    </source>
</evidence>
<keyword evidence="2" id="KW-0732">Signal</keyword>
<dbReference type="PROSITE" id="PS52011">
    <property type="entry name" value="PEPTIDASE_M2"/>
    <property type="match status" value="1"/>
</dbReference>
<dbReference type="EMBL" id="BMAV01025496">
    <property type="protein sequence ID" value="GFS41931.1"/>
    <property type="molecule type" value="Genomic_DNA"/>
</dbReference>
<comment type="caution">
    <text evidence="6">Lacks conserved residue(s) required for the propagation of feature annotation.</text>
</comment>
<evidence type="ECO:0000313" key="8">
    <source>
        <dbReference type="Proteomes" id="UP000886998"/>
    </source>
</evidence>
<keyword evidence="4" id="KW-0325">Glycoprotein</keyword>
<reference evidence="7" key="1">
    <citation type="submission" date="2020-08" db="EMBL/GenBank/DDBJ databases">
        <title>Multicomponent nature underlies the extraordinary mechanical properties of spider dragline silk.</title>
        <authorList>
            <person name="Kono N."/>
            <person name="Nakamura H."/>
            <person name="Mori M."/>
            <person name="Yoshida Y."/>
            <person name="Ohtoshi R."/>
            <person name="Malay A.D."/>
            <person name="Moran D.A.P."/>
            <person name="Tomita M."/>
            <person name="Numata K."/>
            <person name="Arakawa K."/>
        </authorList>
    </citation>
    <scope>NUCLEOTIDE SEQUENCE</scope>
</reference>
<feature type="disulfide bond" evidence="5">
    <location>
        <begin position="31"/>
        <end position="43"/>
    </location>
</feature>
<organism evidence="7 8">
    <name type="scientific">Trichonephila inaurata madagascariensis</name>
    <dbReference type="NCBI Taxonomy" id="2747483"/>
    <lineage>
        <taxon>Eukaryota</taxon>
        <taxon>Metazoa</taxon>
        <taxon>Ecdysozoa</taxon>
        <taxon>Arthropoda</taxon>
        <taxon>Chelicerata</taxon>
        <taxon>Arachnida</taxon>
        <taxon>Araneae</taxon>
        <taxon>Araneomorphae</taxon>
        <taxon>Entelegynae</taxon>
        <taxon>Araneoidea</taxon>
        <taxon>Nephilidae</taxon>
        <taxon>Trichonephila</taxon>
        <taxon>Trichonephila inaurata</taxon>
    </lineage>
</organism>
<dbReference type="PANTHER" id="PTHR10514">
    <property type="entry name" value="ANGIOTENSIN-CONVERTING ENZYME"/>
    <property type="match status" value="1"/>
</dbReference>
<dbReference type="GO" id="GO:0008241">
    <property type="term" value="F:peptidyl-dipeptidase activity"/>
    <property type="evidence" value="ECO:0007669"/>
    <property type="project" value="InterPro"/>
</dbReference>
<dbReference type="InterPro" id="IPR001548">
    <property type="entry name" value="Peptidase_M2"/>
</dbReference>
<dbReference type="SUPFAM" id="SSF55486">
    <property type="entry name" value="Metalloproteases ('zincins'), catalytic domain"/>
    <property type="match status" value="1"/>
</dbReference>
<evidence type="ECO:0000256" key="4">
    <source>
        <dbReference type="ARBA" id="ARBA00023180"/>
    </source>
</evidence>
<evidence type="ECO:0000313" key="7">
    <source>
        <dbReference type="EMBL" id="GFS41931.1"/>
    </source>
</evidence>
<evidence type="ECO:0000256" key="5">
    <source>
        <dbReference type="PIRSR" id="PIRSR601548-4"/>
    </source>
</evidence>
<dbReference type="Proteomes" id="UP000886998">
    <property type="component" value="Unassembled WGS sequence"/>
</dbReference>
<dbReference type="OrthoDB" id="6432818at2759"/>
<dbReference type="GO" id="GO:0005886">
    <property type="term" value="C:plasma membrane"/>
    <property type="evidence" value="ECO:0007669"/>
    <property type="project" value="TreeGrafter"/>
</dbReference>
<proteinExistence type="inferred from homology"/>
<dbReference type="GO" id="GO:0008237">
    <property type="term" value="F:metallopeptidase activity"/>
    <property type="evidence" value="ECO:0007669"/>
    <property type="project" value="InterPro"/>
</dbReference>
<dbReference type="GO" id="GO:0006508">
    <property type="term" value="P:proteolysis"/>
    <property type="evidence" value="ECO:0007669"/>
    <property type="project" value="InterPro"/>
</dbReference>
<sequence>MYFLDVQCFLTRTCSYFVSFVIQFQFHKVLCDAAGHTGPLYKCDIYRSKEAGQILSQVMELGSSEHWSEAMKIMTGGATNKMDAGPILEYFHPLMEFLEQQNQNETLGWRSNDSTVCP</sequence>
<comment type="caution">
    <text evidence="7">The sequence shown here is derived from an EMBL/GenBank/DDBJ whole genome shotgun (WGS) entry which is preliminary data.</text>
</comment>
<evidence type="ECO:0000256" key="1">
    <source>
        <dbReference type="ARBA" id="ARBA00008139"/>
    </source>
</evidence>
<dbReference type="PANTHER" id="PTHR10514:SF27">
    <property type="entry name" value="ANGIOTENSIN-CONVERTING ENZYME"/>
    <property type="match status" value="1"/>
</dbReference>
<dbReference type="Pfam" id="PF01401">
    <property type="entry name" value="Peptidase_M2"/>
    <property type="match status" value="1"/>
</dbReference>
<keyword evidence="8" id="KW-1185">Reference proteome</keyword>
<keyword evidence="3 5" id="KW-1015">Disulfide bond</keyword>
<accession>A0A8X6IEJ1</accession>